<reference evidence="3" key="1">
    <citation type="submission" date="2017-11" db="EMBL/GenBank/DDBJ databases">
        <authorList>
            <person name="Lima N.C."/>
            <person name="Parody-Merino A.M."/>
            <person name="Battley P.F."/>
            <person name="Fidler A.E."/>
            <person name="Prosdocimi F."/>
        </authorList>
    </citation>
    <scope>NUCLEOTIDE SEQUENCE [LARGE SCALE GENOMIC DNA]</scope>
</reference>
<feature type="compositionally biased region" description="Basic and acidic residues" evidence="1">
    <location>
        <begin position="195"/>
        <end position="204"/>
    </location>
</feature>
<evidence type="ECO:0000313" key="2">
    <source>
        <dbReference type="EMBL" id="PKU39945.1"/>
    </source>
</evidence>
<feature type="region of interest" description="Disordered" evidence="1">
    <location>
        <begin position="246"/>
        <end position="265"/>
    </location>
</feature>
<dbReference type="Proteomes" id="UP000233556">
    <property type="component" value="Unassembled WGS sequence"/>
</dbReference>
<organism evidence="2 3">
    <name type="scientific">Limosa lapponica baueri</name>
    <dbReference type="NCBI Taxonomy" id="1758121"/>
    <lineage>
        <taxon>Eukaryota</taxon>
        <taxon>Metazoa</taxon>
        <taxon>Chordata</taxon>
        <taxon>Craniata</taxon>
        <taxon>Vertebrata</taxon>
        <taxon>Euteleostomi</taxon>
        <taxon>Archelosauria</taxon>
        <taxon>Archosauria</taxon>
        <taxon>Dinosauria</taxon>
        <taxon>Saurischia</taxon>
        <taxon>Theropoda</taxon>
        <taxon>Coelurosauria</taxon>
        <taxon>Aves</taxon>
        <taxon>Neognathae</taxon>
        <taxon>Neoaves</taxon>
        <taxon>Charadriiformes</taxon>
        <taxon>Scolopacidae</taxon>
        <taxon>Limosa</taxon>
    </lineage>
</organism>
<dbReference type="EMBL" id="KZ506377">
    <property type="protein sequence ID" value="PKU39945.1"/>
    <property type="molecule type" value="Genomic_DNA"/>
</dbReference>
<feature type="region of interest" description="Disordered" evidence="1">
    <location>
        <begin position="191"/>
        <end position="221"/>
    </location>
</feature>
<sequence>MITIRLTVSSVASLPCRPDQVIVSRPNGYHFGLPKPKRQTQETSPGEDEFRSLAKPLAAALPCKDTKSRLQWDRRRRASRNVTALWQTCRHRTRGVEIASRTYPEFLLLFCKLEAKGNVSNSSKGDYSKKADPDGQSGEEETFEISPPHYDTDREWASKSHPGHGPHSDLAKRSAQMLELRCSVAAAVTGKNTAKKGENRGKREEEEEEEEEGDPVADNTPVMMETPQVCSEHDWDLTGVLVDTNTNKHKNTTTAPVKEEETNSKVEELPGHKPIAAAFLLSYRNFSMKTPNLDYDCTQPNTDSQNHSDWKRYWETI</sequence>
<reference evidence="3" key="2">
    <citation type="submission" date="2017-12" db="EMBL/GenBank/DDBJ databases">
        <title>Genome sequence of the Bar-tailed Godwit (Limosa lapponica baueri).</title>
        <authorList>
            <person name="Lima N.C.B."/>
            <person name="Parody-Merino A.M."/>
            <person name="Battley P.F."/>
            <person name="Fidler A.E."/>
            <person name="Prosdocimi F."/>
        </authorList>
    </citation>
    <scope>NUCLEOTIDE SEQUENCE [LARGE SCALE GENOMIC DNA]</scope>
</reference>
<dbReference type="AlphaFoldDB" id="A0A2I0U1N9"/>
<feature type="region of interest" description="Disordered" evidence="1">
    <location>
        <begin position="27"/>
        <end position="49"/>
    </location>
</feature>
<name>A0A2I0U1N9_LIMLA</name>
<feature type="region of interest" description="Disordered" evidence="1">
    <location>
        <begin position="119"/>
        <end position="174"/>
    </location>
</feature>
<protein>
    <submittedName>
        <fullName evidence="2">Uncharacterized protein</fullName>
    </submittedName>
</protein>
<gene>
    <name evidence="2" type="ORF">llap_9750</name>
</gene>
<keyword evidence="3" id="KW-1185">Reference proteome</keyword>
<feature type="compositionally biased region" description="Acidic residues" evidence="1">
    <location>
        <begin position="205"/>
        <end position="215"/>
    </location>
</feature>
<evidence type="ECO:0000313" key="3">
    <source>
        <dbReference type="Proteomes" id="UP000233556"/>
    </source>
</evidence>
<accession>A0A2I0U1N9</accession>
<proteinExistence type="predicted"/>
<evidence type="ECO:0000256" key="1">
    <source>
        <dbReference type="SAM" id="MobiDB-lite"/>
    </source>
</evidence>